<dbReference type="CDD" id="cd01647">
    <property type="entry name" value="RT_LTR"/>
    <property type="match status" value="1"/>
</dbReference>
<dbReference type="InterPro" id="IPR000477">
    <property type="entry name" value="RT_dom"/>
</dbReference>
<dbReference type="InterPro" id="IPR051320">
    <property type="entry name" value="Viral_Replic_Matur_Polypro"/>
</dbReference>
<reference evidence="3" key="1">
    <citation type="journal article" date="2024" name="Gigascience">
        <title>Chromosome-level genome of the poultry shaft louse Menopon gallinae provides insight into the host-switching and adaptive evolution of parasitic lice.</title>
        <authorList>
            <person name="Xu Y."/>
            <person name="Ma L."/>
            <person name="Liu S."/>
            <person name="Liang Y."/>
            <person name="Liu Q."/>
            <person name="He Z."/>
            <person name="Tian L."/>
            <person name="Duan Y."/>
            <person name="Cai W."/>
            <person name="Li H."/>
            <person name="Song F."/>
        </authorList>
    </citation>
    <scope>NUCLEOTIDE SEQUENCE</scope>
    <source>
        <strain evidence="3">Cailab_2023a</strain>
    </source>
</reference>
<gene>
    <name evidence="3" type="ORF">PYX00_011658</name>
</gene>
<name>A0AAW2H8E7_9NEOP</name>
<evidence type="ECO:0000259" key="2">
    <source>
        <dbReference type="Pfam" id="PF00078"/>
    </source>
</evidence>
<feature type="region of interest" description="Disordered" evidence="1">
    <location>
        <begin position="436"/>
        <end position="456"/>
    </location>
</feature>
<comment type="caution">
    <text evidence="3">The sequence shown here is derived from an EMBL/GenBank/DDBJ whole genome shotgun (WGS) entry which is preliminary data.</text>
</comment>
<dbReference type="EMBL" id="JARGDH010000006">
    <property type="protein sequence ID" value="KAL0265941.1"/>
    <property type="molecule type" value="Genomic_DNA"/>
</dbReference>
<accession>A0AAW2H8E7</accession>
<dbReference type="SUPFAM" id="SSF56672">
    <property type="entry name" value="DNA/RNA polymerases"/>
    <property type="match status" value="1"/>
</dbReference>
<evidence type="ECO:0000256" key="1">
    <source>
        <dbReference type="SAM" id="MobiDB-lite"/>
    </source>
</evidence>
<dbReference type="Gene3D" id="3.10.10.10">
    <property type="entry name" value="HIV Type 1 Reverse Transcriptase, subunit A, domain 1"/>
    <property type="match status" value="1"/>
</dbReference>
<organism evidence="3">
    <name type="scientific">Menopon gallinae</name>
    <name type="common">poultry shaft louse</name>
    <dbReference type="NCBI Taxonomy" id="328185"/>
    <lineage>
        <taxon>Eukaryota</taxon>
        <taxon>Metazoa</taxon>
        <taxon>Ecdysozoa</taxon>
        <taxon>Arthropoda</taxon>
        <taxon>Hexapoda</taxon>
        <taxon>Insecta</taxon>
        <taxon>Pterygota</taxon>
        <taxon>Neoptera</taxon>
        <taxon>Paraneoptera</taxon>
        <taxon>Psocodea</taxon>
        <taxon>Troctomorpha</taxon>
        <taxon>Phthiraptera</taxon>
        <taxon>Amblycera</taxon>
        <taxon>Menoponidae</taxon>
        <taxon>Menopon</taxon>
    </lineage>
</organism>
<dbReference type="PANTHER" id="PTHR33064:SF37">
    <property type="entry name" value="RIBONUCLEASE H"/>
    <property type="match status" value="1"/>
</dbReference>
<dbReference type="Pfam" id="PF00078">
    <property type="entry name" value="RVT_1"/>
    <property type="match status" value="1"/>
</dbReference>
<sequence>MLEAEIRRTKIDARIEAVDQNDLTTWRWWRASVSMKDFAISVCREKINWTLVEGKIGELVIEARKAEDKEKLEWDREAERLRQGLRTVRQRVAKRASRAGCYTCGELSHVARDGPKRGMVNETADKEEVEINVKKLWTVFPVEMCSEDKPIVYSGVVKCRIKTMPGERVVKKGQIVEQAHYKEAEKYFEDQERRDIIRRSRPEWRNPIRVIAKPNCGLRVEGIYHIEIEEEDKHKTAFEFKGKVFEWNNIVMGFKNLPQILQRVMNKILEGLWGNGEKVYMDDIVVHAPDVYRYDMLLRKVFRRLSQYKMRVNVEKIQFREREIKLLGVIINGKEQTPSEIKKNEALEYSQPTNTQELRRFLGLAGWFRQFIKDYAQHTEKMTDGLRDRNKGFRWSDEMASEFKNMKTILRNLKKLALPTTTRCLCGEWMRPTQGWGSPDAAGRERQLASKKLTPTEKHYGISEKEMYGV</sequence>
<feature type="compositionally biased region" description="Basic and acidic residues" evidence="1">
    <location>
        <begin position="442"/>
        <end position="456"/>
    </location>
</feature>
<evidence type="ECO:0000313" key="3">
    <source>
        <dbReference type="EMBL" id="KAL0265941.1"/>
    </source>
</evidence>
<dbReference type="AlphaFoldDB" id="A0AAW2H8E7"/>
<dbReference type="PANTHER" id="PTHR33064">
    <property type="entry name" value="POL PROTEIN"/>
    <property type="match status" value="1"/>
</dbReference>
<dbReference type="InterPro" id="IPR043128">
    <property type="entry name" value="Rev_trsase/Diguanyl_cyclase"/>
</dbReference>
<protein>
    <recommendedName>
        <fullName evidence="2">Reverse transcriptase domain-containing protein</fullName>
    </recommendedName>
</protein>
<feature type="domain" description="Reverse transcriptase" evidence="2">
    <location>
        <begin position="224"/>
        <end position="331"/>
    </location>
</feature>
<dbReference type="Gene3D" id="3.30.70.270">
    <property type="match status" value="2"/>
</dbReference>
<proteinExistence type="predicted"/>
<dbReference type="GO" id="GO:0071897">
    <property type="term" value="P:DNA biosynthetic process"/>
    <property type="evidence" value="ECO:0007669"/>
    <property type="project" value="UniProtKB-ARBA"/>
</dbReference>
<dbReference type="InterPro" id="IPR043502">
    <property type="entry name" value="DNA/RNA_pol_sf"/>
</dbReference>